<keyword evidence="3 9" id="KW-0547">Nucleotide-binding</keyword>
<evidence type="ECO:0000256" key="9">
    <source>
        <dbReference type="HAMAP-Rule" id="MF_02004"/>
    </source>
</evidence>
<keyword evidence="14" id="KW-1185">Reference proteome</keyword>
<gene>
    <name evidence="9" type="primary">valS</name>
    <name evidence="13" type="ORF">J2Z49_000587</name>
</gene>
<protein>
    <recommendedName>
        <fullName evidence="9">Valine--tRNA ligase</fullName>
        <ecNumber evidence="9">6.1.1.9</ecNumber>
    </recommendedName>
    <alternativeName>
        <fullName evidence="9">Valyl-tRNA synthetase</fullName>
        <shortName evidence="9">ValRS</shortName>
    </alternativeName>
</protein>
<comment type="catalytic activity">
    <reaction evidence="8 9">
        <text>tRNA(Val) + L-valine + ATP = L-valyl-tRNA(Val) + AMP + diphosphate</text>
        <dbReference type="Rhea" id="RHEA:10704"/>
        <dbReference type="Rhea" id="RHEA-COMP:9672"/>
        <dbReference type="Rhea" id="RHEA-COMP:9708"/>
        <dbReference type="ChEBI" id="CHEBI:30616"/>
        <dbReference type="ChEBI" id="CHEBI:33019"/>
        <dbReference type="ChEBI" id="CHEBI:57762"/>
        <dbReference type="ChEBI" id="CHEBI:78442"/>
        <dbReference type="ChEBI" id="CHEBI:78537"/>
        <dbReference type="ChEBI" id="CHEBI:456215"/>
        <dbReference type="EC" id="6.1.1.9"/>
    </reaction>
</comment>
<feature type="short sequence motif" description="'KMSKS' region" evidence="9">
    <location>
        <begin position="525"/>
        <end position="529"/>
    </location>
</feature>
<dbReference type="Gene3D" id="1.10.287.380">
    <property type="entry name" value="Valyl-tRNA synthetase, C-terminal domain"/>
    <property type="match status" value="1"/>
</dbReference>
<comment type="domain">
    <text evidence="9">The C-terminal coiled-coil domain is crucial for aminoacylation activity.</text>
</comment>
<feature type="short sequence motif" description="'HIGH' region" evidence="9">
    <location>
        <begin position="46"/>
        <end position="56"/>
    </location>
</feature>
<keyword evidence="5 9" id="KW-0648">Protein biosynthesis</keyword>
<dbReference type="InterPro" id="IPR009080">
    <property type="entry name" value="tRNAsynth_Ia_anticodon-bd"/>
</dbReference>
<dbReference type="SUPFAM" id="SSF47323">
    <property type="entry name" value="Anticodon-binding domain of a subclass of class I aminoacyl-tRNA synthetases"/>
    <property type="match status" value="1"/>
</dbReference>
<dbReference type="SUPFAM" id="SSF50677">
    <property type="entry name" value="ValRS/IleRS/LeuRS editing domain"/>
    <property type="match status" value="1"/>
</dbReference>
<reference evidence="13 14" key="1">
    <citation type="submission" date="2023-07" db="EMBL/GenBank/DDBJ databases">
        <title>Genomic Encyclopedia of Type Strains, Phase IV (KMG-IV): sequencing the most valuable type-strain genomes for metagenomic binning, comparative biology and taxonomic classification.</title>
        <authorList>
            <person name="Goeker M."/>
        </authorList>
    </citation>
    <scope>NUCLEOTIDE SEQUENCE [LARGE SCALE GENOMIC DNA]</scope>
    <source>
        <strain evidence="13 14">DSM 12396</strain>
    </source>
</reference>
<comment type="similarity">
    <text evidence="9">Belongs to the class-I aminoacyl-tRNA synthetase family. ValS type 1 subfamily.</text>
</comment>
<keyword evidence="6 9" id="KW-0175">Coiled coil</keyword>
<dbReference type="HAMAP" id="MF_02004">
    <property type="entry name" value="Val_tRNA_synth_type1"/>
    <property type="match status" value="1"/>
</dbReference>
<dbReference type="SUPFAM" id="SSF46589">
    <property type="entry name" value="tRNA-binding arm"/>
    <property type="match status" value="1"/>
</dbReference>
<dbReference type="PANTHER" id="PTHR11946:SF93">
    <property type="entry name" value="VALINE--TRNA LIGASE, CHLOROPLASTIC_MITOCHONDRIAL 2"/>
    <property type="match status" value="1"/>
</dbReference>
<comment type="subunit">
    <text evidence="9">Monomer.</text>
</comment>
<dbReference type="InterPro" id="IPR037118">
    <property type="entry name" value="Val-tRNA_synth_C_sf"/>
</dbReference>
<feature type="binding site" evidence="9">
    <location>
        <position position="528"/>
    </location>
    <ligand>
        <name>ATP</name>
        <dbReference type="ChEBI" id="CHEBI:30616"/>
    </ligand>
</feature>
<keyword evidence="1 9" id="KW-0963">Cytoplasm</keyword>
<dbReference type="NCBIfam" id="TIGR00422">
    <property type="entry name" value="valS"/>
    <property type="match status" value="1"/>
</dbReference>
<dbReference type="Pfam" id="PF08264">
    <property type="entry name" value="Anticodon_1"/>
    <property type="match status" value="1"/>
</dbReference>
<evidence type="ECO:0000256" key="3">
    <source>
        <dbReference type="ARBA" id="ARBA00022741"/>
    </source>
</evidence>
<comment type="function">
    <text evidence="9">Catalyzes the attachment of valine to tRNA(Val). As ValRS can inadvertently accommodate and process structurally similar amino acids such as threonine, to avoid such errors, it has a 'posttransfer' editing activity that hydrolyzes mischarged Thr-tRNA(Val) in a tRNA-dependent manner.</text>
</comment>
<evidence type="ECO:0000256" key="6">
    <source>
        <dbReference type="ARBA" id="ARBA00023054"/>
    </source>
</evidence>
<keyword evidence="4 9" id="KW-0067">ATP-binding</keyword>
<dbReference type="Pfam" id="PF10458">
    <property type="entry name" value="Val_tRNA-synt_C"/>
    <property type="match status" value="1"/>
</dbReference>
<dbReference type="InterPro" id="IPR002300">
    <property type="entry name" value="aa-tRNA-synth_Ia"/>
</dbReference>
<comment type="caution">
    <text evidence="13">The sequence shown here is derived from an EMBL/GenBank/DDBJ whole genome shotgun (WGS) entry which is preliminary data.</text>
</comment>
<feature type="domain" description="Methionyl/Valyl/Leucyl/Isoleucyl-tRNA synthetase anticodon-binding" evidence="11">
    <location>
        <begin position="608"/>
        <end position="756"/>
    </location>
</feature>
<evidence type="ECO:0000256" key="2">
    <source>
        <dbReference type="ARBA" id="ARBA00022598"/>
    </source>
</evidence>
<comment type="subcellular location">
    <subcellularLocation>
        <location evidence="9">Cytoplasm</location>
    </subcellularLocation>
</comment>
<accession>A0ABU0B0N4</accession>
<dbReference type="Gene3D" id="1.10.730.10">
    <property type="entry name" value="Isoleucyl-tRNA Synthetase, Domain 1"/>
    <property type="match status" value="1"/>
</dbReference>
<evidence type="ECO:0000256" key="8">
    <source>
        <dbReference type="ARBA" id="ARBA00047552"/>
    </source>
</evidence>
<evidence type="ECO:0000313" key="13">
    <source>
        <dbReference type="EMBL" id="MDQ0285486.1"/>
    </source>
</evidence>
<dbReference type="Gene3D" id="3.90.740.10">
    <property type="entry name" value="Valyl/Leucyl/Isoleucyl-tRNA synthetase, editing domain"/>
    <property type="match status" value="1"/>
</dbReference>
<dbReference type="InterPro" id="IPR001412">
    <property type="entry name" value="aa-tRNA-synth_I_CS"/>
</dbReference>
<organism evidence="13 14">
    <name type="scientific">Desulfofundulus luciae</name>
    <dbReference type="NCBI Taxonomy" id="74702"/>
    <lineage>
        <taxon>Bacteria</taxon>
        <taxon>Bacillati</taxon>
        <taxon>Bacillota</taxon>
        <taxon>Clostridia</taxon>
        <taxon>Eubacteriales</taxon>
        <taxon>Peptococcaceae</taxon>
        <taxon>Desulfofundulus</taxon>
    </lineage>
</organism>
<feature type="domain" description="Valyl-tRNA synthetase tRNA-binding arm" evidence="12">
    <location>
        <begin position="815"/>
        <end position="879"/>
    </location>
</feature>
<dbReference type="Gene3D" id="3.40.50.620">
    <property type="entry name" value="HUPs"/>
    <property type="match status" value="2"/>
</dbReference>
<dbReference type="Proteomes" id="UP001225644">
    <property type="component" value="Unassembled WGS sequence"/>
</dbReference>
<evidence type="ECO:0000256" key="5">
    <source>
        <dbReference type="ARBA" id="ARBA00022917"/>
    </source>
</evidence>
<name>A0ABU0B0N4_9FIRM</name>
<keyword evidence="7 9" id="KW-0030">Aminoacyl-tRNA synthetase</keyword>
<dbReference type="InterPro" id="IPR014729">
    <property type="entry name" value="Rossmann-like_a/b/a_fold"/>
</dbReference>
<evidence type="ECO:0000256" key="1">
    <source>
        <dbReference type="ARBA" id="ARBA00022490"/>
    </source>
</evidence>
<dbReference type="NCBIfam" id="NF004349">
    <property type="entry name" value="PRK05729.1"/>
    <property type="match status" value="1"/>
</dbReference>
<evidence type="ECO:0000259" key="11">
    <source>
        <dbReference type="Pfam" id="PF08264"/>
    </source>
</evidence>
<dbReference type="InterPro" id="IPR010978">
    <property type="entry name" value="tRNA-bd_arm"/>
</dbReference>
<dbReference type="RefSeq" id="WP_307399693.1">
    <property type="nucleotide sequence ID" value="NZ_JAUSUX010000003.1"/>
</dbReference>
<feature type="domain" description="Aminoacyl-tRNA synthetase class Ia" evidence="10">
    <location>
        <begin position="18"/>
        <end position="564"/>
    </location>
</feature>
<dbReference type="InterPro" id="IPR013155">
    <property type="entry name" value="M/V/L/I-tRNA-synth_anticd-bd"/>
</dbReference>
<evidence type="ECO:0000313" key="14">
    <source>
        <dbReference type="Proteomes" id="UP001225644"/>
    </source>
</evidence>
<keyword evidence="2 9" id="KW-0436">Ligase</keyword>
<dbReference type="EC" id="6.1.1.9" evidence="9"/>
<dbReference type="CDD" id="cd00817">
    <property type="entry name" value="ValRS_core"/>
    <property type="match status" value="1"/>
</dbReference>
<evidence type="ECO:0000259" key="12">
    <source>
        <dbReference type="Pfam" id="PF10458"/>
    </source>
</evidence>
<evidence type="ECO:0000256" key="7">
    <source>
        <dbReference type="ARBA" id="ARBA00023146"/>
    </source>
</evidence>
<proteinExistence type="inferred from homology"/>
<evidence type="ECO:0000259" key="10">
    <source>
        <dbReference type="Pfam" id="PF00133"/>
    </source>
</evidence>
<sequence>MTQFDMPTTYDPRTVEEKWYRYWEENKFFHARVDAREPFSIVMPPPNVTGQLHMGHALDNTLQDILTRWRRMQGYNTLWLPGTDHAGIATQARVEEQLAKEGKSKYDLGREKFLERVWAWKERYGGRITHQLRRLGASCDWDRERFTMDEGCSGAVKEVFLRLYEQGLIYRDYYIVNWCPRCQTTISDIEVEHLDKPGQLYYIKYPTRDGRDAITVATTRPETMLGDVAVAVHPGDERYRHLVGKTLVLPLLGREMPVIADEYVDPSFGTGAVKITPAHDPNDFEVGRRHNLPQVRVINKDAVMNDEAGPYRGLDRWECRKRIIKDLKEQGYLVKIEDHNHAVGHCYRCNTVIEPMLSRQWFVRMKPLAEPAIRAVKEGRIRFVPERFTKIYLNWMENIRDWCISRQLWWGHRIPVWYCRDCEEVIAAKEPPRKCTRCGSSRLEQDPDVLDTWFSSALWPFSTLGWPEKTPELDYYYPTSVLVTGRDIIFFWVARMIVSGLHFMQEVPFREVFIHGLVLDALGRKMSKSLGNGVDPIDVIESHGADSLRFMLVTGNTPGNDLRFHFERLDGARNFANKIWNASRFALMNLQDYDPASAPGREAHTLADRWILSRYQVCVQEVTRFLESYELGEAARVIYEFIWDEFCDWYIELVKPRLYRAKDGRDRACAQDVLARVLRGAMELLHPFMPFITEEIWQRLPHEGPTVMQAPWPAYQPGLRDEKAEAEMAVLMEVIRSIRHIRSEMNVPPGKTADVILVVTDGDTRDLIQKWPGYIQGLARCRVQVKPELDQVPPQAAHGVARGVEIYVPLAGLIDIDRELARLKKELAAVEKELKRVEGKLGNESFLAKAPAEVVEKERAREKELAEKVSAIRERLAVLGNKN</sequence>
<dbReference type="CDD" id="cd07962">
    <property type="entry name" value="Anticodon_Ia_Val"/>
    <property type="match status" value="1"/>
</dbReference>
<dbReference type="Pfam" id="PF00133">
    <property type="entry name" value="tRNA-synt_1"/>
    <property type="match status" value="1"/>
</dbReference>
<comment type="domain">
    <text evidence="9">ValRS has two distinct active sites: one for aminoacylation and one for editing. The misactivated threonine is translocated from the active site to the editing site.</text>
</comment>
<dbReference type="InterPro" id="IPR002303">
    <property type="entry name" value="Valyl-tRNA_ligase"/>
</dbReference>
<dbReference type="PROSITE" id="PS00178">
    <property type="entry name" value="AA_TRNA_LIGASE_I"/>
    <property type="match status" value="1"/>
</dbReference>
<dbReference type="InterPro" id="IPR009008">
    <property type="entry name" value="Val/Leu/Ile-tRNA-synth_edit"/>
</dbReference>
<dbReference type="InterPro" id="IPR019499">
    <property type="entry name" value="Val-tRNA_synth_tRNA-bd"/>
</dbReference>
<dbReference type="PANTHER" id="PTHR11946">
    <property type="entry name" value="VALYL-TRNA SYNTHETASES"/>
    <property type="match status" value="1"/>
</dbReference>
<dbReference type="PRINTS" id="PR00986">
    <property type="entry name" value="TRNASYNTHVAL"/>
</dbReference>
<dbReference type="InterPro" id="IPR033705">
    <property type="entry name" value="Anticodon_Ia_Val"/>
</dbReference>
<evidence type="ECO:0000256" key="4">
    <source>
        <dbReference type="ARBA" id="ARBA00022840"/>
    </source>
</evidence>
<dbReference type="SUPFAM" id="SSF52374">
    <property type="entry name" value="Nucleotidylyl transferase"/>
    <property type="match status" value="1"/>
</dbReference>
<feature type="coiled-coil region" evidence="9">
    <location>
        <begin position="813"/>
        <end position="875"/>
    </location>
</feature>
<dbReference type="GO" id="GO:0004832">
    <property type="term" value="F:valine-tRNA ligase activity"/>
    <property type="evidence" value="ECO:0007669"/>
    <property type="project" value="UniProtKB-EC"/>
</dbReference>
<dbReference type="EMBL" id="JAUSUX010000003">
    <property type="protein sequence ID" value="MDQ0285486.1"/>
    <property type="molecule type" value="Genomic_DNA"/>
</dbReference>